<dbReference type="Proteomes" id="UP001229421">
    <property type="component" value="Unassembled WGS sequence"/>
</dbReference>
<reference evidence="1" key="1">
    <citation type="journal article" date="2023" name="bioRxiv">
        <title>Improved chromosome-level genome assembly for marigold (Tagetes erecta).</title>
        <authorList>
            <person name="Jiang F."/>
            <person name="Yuan L."/>
            <person name="Wang S."/>
            <person name="Wang H."/>
            <person name="Xu D."/>
            <person name="Wang A."/>
            <person name="Fan W."/>
        </authorList>
    </citation>
    <scope>NUCLEOTIDE SEQUENCE</scope>
    <source>
        <strain evidence="1">WSJ</strain>
        <tissue evidence="1">Leaf</tissue>
    </source>
</reference>
<protein>
    <submittedName>
        <fullName evidence="1">Uncharacterized protein</fullName>
    </submittedName>
</protein>
<sequence>MLDHQSVSFNLNFISNTVTLAGVILGLGGDCSAAHKALSKTSKSKFLATCPPTLLMVDCIGDDCVDANVSETTVGSGGAEVMTGFFKQYKKLKPSCKLTVL</sequence>
<evidence type="ECO:0000313" key="2">
    <source>
        <dbReference type="Proteomes" id="UP001229421"/>
    </source>
</evidence>
<accession>A0AAD8P6U3</accession>
<organism evidence="1 2">
    <name type="scientific">Tagetes erecta</name>
    <name type="common">African marigold</name>
    <dbReference type="NCBI Taxonomy" id="13708"/>
    <lineage>
        <taxon>Eukaryota</taxon>
        <taxon>Viridiplantae</taxon>
        <taxon>Streptophyta</taxon>
        <taxon>Embryophyta</taxon>
        <taxon>Tracheophyta</taxon>
        <taxon>Spermatophyta</taxon>
        <taxon>Magnoliopsida</taxon>
        <taxon>eudicotyledons</taxon>
        <taxon>Gunneridae</taxon>
        <taxon>Pentapetalae</taxon>
        <taxon>asterids</taxon>
        <taxon>campanulids</taxon>
        <taxon>Asterales</taxon>
        <taxon>Asteraceae</taxon>
        <taxon>Asteroideae</taxon>
        <taxon>Heliantheae alliance</taxon>
        <taxon>Tageteae</taxon>
        <taxon>Tagetes</taxon>
    </lineage>
</organism>
<evidence type="ECO:0000313" key="1">
    <source>
        <dbReference type="EMBL" id="KAK1434509.1"/>
    </source>
</evidence>
<name>A0AAD8P6U3_TARER</name>
<comment type="caution">
    <text evidence="1">The sequence shown here is derived from an EMBL/GenBank/DDBJ whole genome shotgun (WGS) entry which is preliminary data.</text>
</comment>
<dbReference type="EMBL" id="JAUHHV010000001">
    <property type="protein sequence ID" value="KAK1434509.1"/>
    <property type="molecule type" value="Genomic_DNA"/>
</dbReference>
<proteinExistence type="predicted"/>
<dbReference type="AlphaFoldDB" id="A0AAD8P6U3"/>
<gene>
    <name evidence="1" type="ORF">QVD17_00252</name>
</gene>
<keyword evidence="2" id="KW-1185">Reference proteome</keyword>